<evidence type="ECO:0000313" key="2">
    <source>
        <dbReference type="EMBL" id="JAE36715.1"/>
    </source>
</evidence>
<protein>
    <submittedName>
        <fullName evidence="2">Uncharacterized protein</fullName>
    </submittedName>
</protein>
<proteinExistence type="predicted"/>
<dbReference type="EMBL" id="GBRH01161181">
    <property type="protein sequence ID" value="JAE36715.1"/>
    <property type="molecule type" value="Transcribed_RNA"/>
</dbReference>
<reference evidence="2" key="1">
    <citation type="submission" date="2014-09" db="EMBL/GenBank/DDBJ databases">
        <authorList>
            <person name="Magalhaes I.L.F."/>
            <person name="Oliveira U."/>
            <person name="Santos F.R."/>
            <person name="Vidigal T.H.D.A."/>
            <person name="Brescovit A.D."/>
            <person name="Santos A.J."/>
        </authorList>
    </citation>
    <scope>NUCLEOTIDE SEQUENCE</scope>
    <source>
        <tissue evidence="2">Shoot tissue taken approximately 20 cm above the soil surface</tissue>
    </source>
</reference>
<feature type="region of interest" description="Disordered" evidence="1">
    <location>
        <begin position="1"/>
        <end position="31"/>
    </location>
</feature>
<evidence type="ECO:0000256" key="1">
    <source>
        <dbReference type="SAM" id="MobiDB-lite"/>
    </source>
</evidence>
<organism evidence="2">
    <name type="scientific">Arundo donax</name>
    <name type="common">Giant reed</name>
    <name type="synonym">Donax arundinaceus</name>
    <dbReference type="NCBI Taxonomy" id="35708"/>
    <lineage>
        <taxon>Eukaryota</taxon>
        <taxon>Viridiplantae</taxon>
        <taxon>Streptophyta</taxon>
        <taxon>Embryophyta</taxon>
        <taxon>Tracheophyta</taxon>
        <taxon>Spermatophyta</taxon>
        <taxon>Magnoliopsida</taxon>
        <taxon>Liliopsida</taxon>
        <taxon>Poales</taxon>
        <taxon>Poaceae</taxon>
        <taxon>PACMAD clade</taxon>
        <taxon>Arundinoideae</taxon>
        <taxon>Arundineae</taxon>
        <taxon>Arundo</taxon>
    </lineage>
</organism>
<reference evidence="2" key="2">
    <citation type="journal article" date="2015" name="Data Brief">
        <title>Shoot transcriptome of the giant reed, Arundo donax.</title>
        <authorList>
            <person name="Barrero R.A."/>
            <person name="Guerrero F.D."/>
            <person name="Moolhuijzen P."/>
            <person name="Goolsby J.A."/>
            <person name="Tidwell J."/>
            <person name="Bellgard S.E."/>
            <person name="Bellgard M.I."/>
        </authorList>
    </citation>
    <scope>NUCLEOTIDE SEQUENCE</scope>
    <source>
        <tissue evidence="2">Shoot tissue taken approximately 20 cm above the soil surface</tissue>
    </source>
</reference>
<name>A0A0A9HHT8_ARUDO</name>
<accession>A0A0A9HHT8</accession>
<dbReference type="AlphaFoldDB" id="A0A0A9HHT8"/>
<sequence length="70" mass="7455">MRIHPPSHSGLSSSQIRMHPDTYPIDPYAASPGTMPPSEPICAILSASSNVEKTTSGSILLNNVSLHFPL</sequence>